<gene>
    <name evidence="5" type="primary">rsmD</name>
    <name evidence="5" type="ORF">P5G51_011825</name>
</gene>
<organism evidence="5 6">
    <name type="scientific">Tigheibacillus jepli</name>
    <dbReference type="NCBI Taxonomy" id="3035914"/>
    <lineage>
        <taxon>Bacteria</taxon>
        <taxon>Bacillati</taxon>
        <taxon>Bacillota</taxon>
        <taxon>Bacilli</taxon>
        <taxon>Bacillales</taxon>
        <taxon>Bacillaceae</taxon>
        <taxon>Tigheibacillus</taxon>
    </lineage>
</organism>
<dbReference type="EMBL" id="JAROCA020000001">
    <property type="protein sequence ID" value="MDY0405984.1"/>
    <property type="molecule type" value="Genomic_DNA"/>
</dbReference>
<keyword evidence="2 5" id="KW-0808">Transferase</keyword>
<dbReference type="InterPro" id="IPR004398">
    <property type="entry name" value="RNA_MeTrfase_RsmD"/>
</dbReference>
<dbReference type="PANTHER" id="PTHR43542:SF1">
    <property type="entry name" value="METHYLTRANSFERASE"/>
    <property type="match status" value="1"/>
</dbReference>
<protein>
    <submittedName>
        <fullName evidence="5">16S rRNA (Guanine(966)-N(2))-methyltransferase RsmD</fullName>
        <ecNumber evidence="5">2.1.1.171</ecNumber>
    </submittedName>
</protein>
<dbReference type="RefSeq" id="WP_306065872.1">
    <property type="nucleotide sequence ID" value="NZ_JAROCA020000001.1"/>
</dbReference>
<sequence length="186" mass="20878">MRIIAGEHKGRNLKAVPGKATRPTTDKVKEAVFQMMGPFFNGGNCLDLFAGSGSLGIEAISRGMKHAIFVDNQNKAIQTIRENINQLKIAERTEIYRTEAKNALRALEKRQLKFSLILLDPPYKKYAYEDIIRTILRMGLLEENGFIYCEHDAAYQMPPIEPDLTIVKEAGYGTIGVTIYQKGTVI</sequence>
<evidence type="ECO:0000256" key="1">
    <source>
        <dbReference type="ARBA" id="ARBA00022603"/>
    </source>
</evidence>
<accession>A0ABU5CI30</accession>
<dbReference type="SUPFAM" id="SSF53335">
    <property type="entry name" value="S-adenosyl-L-methionine-dependent methyltransferases"/>
    <property type="match status" value="1"/>
</dbReference>
<dbReference type="Proteomes" id="UP001228376">
    <property type="component" value="Unassembled WGS sequence"/>
</dbReference>
<dbReference type="NCBIfam" id="TIGR00095">
    <property type="entry name" value="16S rRNA (guanine(966)-N(2))-methyltransferase RsmD"/>
    <property type="match status" value="1"/>
</dbReference>
<reference evidence="5 6" key="1">
    <citation type="submission" date="2023-10" db="EMBL/GenBank/DDBJ databases">
        <title>179-bfca-hs.</title>
        <authorList>
            <person name="Miliotis G."/>
            <person name="Sengupta P."/>
            <person name="Hameed A."/>
            <person name="Chuvochina M."/>
            <person name="Mcdonagh F."/>
            <person name="Simpson A.C."/>
            <person name="Singh N.K."/>
            <person name="Rekha P.D."/>
            <person name="Raman K."/>
            <person name="Hugenholtz P."/>
            <person name="Venkateswaran K."/>
        </authorList>
    </citation>
    <scope>NUCLEOTIDE SEQUENCE [LARGE SCALE GENOMIC DNA]</scope>
    <source>
        <strain evidence="5 6">179-BFC-A-HS</strain>
    </source>
</reference>
<dbReference type="GO" id="GO:0052913">
    <property type="term" value="F:16S rRNA (guanine(966)-N(2))-methyltransferase activity"/>
    <property type="evidence" value="ECO:0007669"/>
    <property type="project" value="UniProtKB-EC"/>
</dbReference>
<keyword evidence="3" id="KW-0175">Coiled coil</keyword>
<evidence type="ECO:0000256" key="2">
    <source>
        <dbReference type="ARBA" id="ARBA00022679"/>
    </source>
</evidence>
<name>A0ABU5CI30_9BACI</name>
<feature type="coiled-coil region" evidence="3">
    <location>
        <begin position="70"/>
        <end position="110"/>
    </location>
</feature>
<comment type="caution">
    <text evidence="5">The sequence shown here is derived from an EMBL/GenBank/DDBJ whole genome shotgun (WGS) entry which is preliminary data.</text>
</comment>
<dbReference type="Pfam" id="PF03602">
    <property type="entry name" value="Cons_hypoth95"/>
    <property type="match status" value="1"/>
</dbReference>
<dbReference type="EC" id="2.1.1.171" evidence="5"/>
<keyword evidence="1 5" id="KW-0489">Methyltransferase</keyword>
<feature type="compositionally biased region" description="Basic and acidic residues" evidence="4">
    <location>
        <begin position="1"/>
        <end position="10"/>
    </location>
</feature>
<dbReference type="PANTHER" id="PTHR43542">
    <property type="entry name" value="METHYLTRANSFERASE"/>
    <property type="match status" value="1"/>
</dbReference>
<dbReference type="PIRSF" id="PIRSF004553">
    <property type="entry name" value="CHP00095"/>
    <property type="match status" value="1"/>
</dbReference>
<evidence type="ECO:0000256" key="4">
    <source>
        <dbReference type="SAM" id="MobiDB-lite"/>
    </source>
</evidence>
<evidence type="ECO:0000313" key="6">
    <source>
        <dbReference type="Proteomes" id="UP001228376"/>
    </source>
</evidence>
<evidence type="ECO:0000313" key="5">
    <source>
        <dbReference type="EMBL" id="MDY0405984.1"/>
    </source>
</evidence>
<feature type="region of interest" description="Disordered" evidence="4">
    <location>
        <begin position="1"/>
        <end position="21"/>
    </location>
</feature>
<evidence type="ECO:0000256" key="3">
    <source>
        <dbReference type="SAM" id="Coils"/>
    </source>
</evidence>
<dbReference type="CDD" id="cd02440">
    <property type="entry name" value="AdoMet_MTases"/>
    <property type="match status" value="1"/>
</dbReference>
<keyword evidence="6" id="KW-1185">Reference proteome</keyword>
<proteinExistence type="predicted"/>
<dbReference type="Gene3D" id="3.40.50.150">
    <property type="entry name" value="Vaccinia Virus protein VP39"/>
    <property type="match status" value="1"/>
</dbReference>
<dbReference type="InterPro" id="IPR029063">
    <property type="entry name" value="SAM-dependent_MTases_sf"/>
</dbReference>